<feature type="transmembrane region" description="Helical" evidence="10">
    <location>
        <begin position="30"/>
        <end position="48"/>
    </location>
</feature>
<keyword evidence="5" id="KW-0548">Nucleotidyltransferase</keyword>
<dbReference type="InterPro" id="IPR003390">
    <property type="entry name" value="DNA_integrity_scan_DisA_N"/>
</dbReference>
<evidence type="ECO:0000256" key="1">
    <source>
        <dbReference type="ARBA" id="ARBA00000877"/>
    </source>
</evidence>
<keyword evidence="8 10" id="KW-1133">Transmembrane helix</keyword>
<keyword evidence="9 10" id="KW-0472">Membrane</keyword>
<organism evidence="12 13">
    <name type="scientific">Candidatus Jorgensenbacteria bacterium CG11_big_fil_rev_8_21_14_0_20_38_23</name>
    <dbReference type="NCBI Taxonomy" id="1974594"/>
    <lineage>
        <taxon>Bacteria</taxon>
        <taxon>Candidatus Joergenseniibacteriota</taxon>
    </lineage>
</organism>
<gene>
    <name evidence="12" type="ORF">COV54_02825</name>
</gene>
<dbReference type="Proteomes" id="UP000228867">
    <property type="component" value="Unassembled WGS sequence"/>
</dbReference>
<dbReference type="InterPro" id="IPR036888">
    <property type="entry name" value="DNA_integrity_DisA_N_sf"/>
</dbReference>
<dbReference type="Gene3D" id="3.40.1700.10">
    <property type="entry name" value="DNA integrity scanning protein, DisA, N-terminal domain"/>
    <property type="match status" value="1"/>
</dbReference>
<evidence type="ECO:0000256" key="6">
    <source>
        <dbReference type="ARBA" id="ARBA00022741"/>
    </source>
</evidence>
<dbReference type="HAMAP" id="MF_01499">
    <property type="entry name" value="DacA"/>
    <property type="match status" value="1"/>
</dbReference>
<keyword evidence="7" id="KW-0067">ATP-binding</keyword>
<dbReference type="EMBL" id="PCWR01000060">
    <property type="protein sequence ID" value="PIR06244.1"/>
    <property type="molecule type" value="Genomic_DNA"/>
</dbReference>
<dbReference type="GO" id="GO:0006171">
    <property type="term" value="P:cAMP biosynthetic process"/>
    <property type="evidence" value="ECO:0007669"/>
    <property type="project" value="InterPro"/>
</dbReference>
<keyword evidence="6" id="KW-0547">Nucleotide-binding</keyword>
<evidence type="ECO:0000256" key="2">
    <source>
        <dbReference type="ARBA" id="ARBA00022475"/>
    </source>
</evidence>
<feature type="non-terminal residue" evidence="12">
    <location>
        <position position="1"/>
    </location>
</feature>
<dbReference type="PANTHER" id="PTHR34185:SF1">
    <property type="entry name" value="DIADENYLATE CYCLASE"/>
    <property type="match status" value="1"/>
</dbReference>
<dbReference type="InterPro" id="IPR045585">
    <property type="entry name" value="CdaA_N"/>
</dbReference>
<evidence type="ECO:0000256" key="3">
    <source>
        <dbReference type="ARBA" id="ARBA00022679"/>
    </source>
</evidence>
<protein>
    <recommendedName>
        <fullName evidence="11">DAC domain-containing protein</fullName>
    </recommendedName>
</protein>
<comment type="catalytic activity">
    <reaction evidence="1">
        <text>2 ATP = 3',3'-c-di-AMP + 2 diphosphate</text>
        <dbReference type="Rhea" id="RHEA:35655"/>
        <dbReference type="ChEBI" id="CHEBI:30616"/>
        <dbReference type="ChEBI" id="CHEBI:33019"/>
        <dbReference type="ChEBI" id="CHEBI:71500"/>
        <dbReference type="EC" id="2.7.7.85"/>
    </reaction>
</comment>
<dbReference type="Pfam" id="PF19293">
    <property type="entry name" value="CdaA_N"/>
    <property type="match status" value="1"/>
</dbReference>
<evidence type="ECO:0000259" key="11">
    <source>
        <dbReference type="PROSITE" id="PS51794"/>
    </source>
</evidence>
<evidence type="ECO:0000313" key="13">
    <source>
        <dbReference type="Proteomes" id="UP000228867"/>
    </source>
</evidence>
<dbReference type="GO" id="GO:0106408">
    <property type="term" value="F:diadenylate cyclase activity"/>
    <property type="evidence" value="ECO:0007669"/>
    <property type="project" value="UniProtKB-EC"/>
</dbReference>
<evidence type="ECO:0000256" key="10">
    <source>
        <dbReference type="SAM" id="Phobius"/>
    </source>
</evidence>
<evidence type="ECO:0000256" key="8">
    <source>
        <dbReference type="ARBA" id="ARBA00022989"/>
    </source>
</evidence>
<dbReference type="Pfam" id="PF02457">
    <property type="entry name" value="DAC"/>
    <property type="match status" value="1"/>
</dbReference>
<dbReference type="GO" id="GO:0004016">
    <property type="term" value="F:adenylate cyclase activity"/>
    <property type="evidence" value="ECO:0007669"/>
    <property type="project" value="InterPro"/>
</dbReference>
<keyword evidence="3" id="KW-0808">Transferase</keyword>
<reference evidence="12 13" key="1">
    <citation type="submission" date="2017-09" db="EMBL/GenBank/DDBJ databases">
        <title>Depth-based differentiation of microbial function through sediment-hosted aquifers and enrichment of novel symbionts in the deep terrestrial subsurface.</title>
        <authorList>
            <person name="Probst A.J."/>
            <person name="Ladd B."/>
            <person name="Jarett J.K."/>
            <person name="Geller-Mcgrath D.E."/>
            <person name="Sieber C.M."/>
            <person name="Emerson J.B."/>
            <person name="Anantharaman K."/>
            <person name="Thomas B.C."/>
            <person name="Malmstrom R."/>
            <person name="Stieglmeier M."/>
            <person name="Klingl A."/>
            <person name="Woyke T."/>
            <person name="Ryan C.M."/>
            <person name="Banfield J.F."/>
        </authorList>
    </citation>
    <scope>NUCLEOTIDE SEQUENCE [LARGE SCALE GENOMIC DNA]</scope>
    <source>
        <strain evidence="12">CG11_big_fil_rev_8_21_14_0_20_38_23</strain>
    </source>
</reference>
<dbReference type="SUPFAM" id="SSF143597">
    <property type="entry name" value="YojJ-like"/>
    <property type="match status" value="1"/>
</dbReference>
<dbReference type="InterPro" id="IPR034701">
    <property type="entry name" value="CdaA"/>
</dbReference>
<feature type="domain" description="DAC" evidence="11">
    <location>
        <begin position="73"/>
        <end position="232"/>
    </location>
</feature>
<keyword evidence="4 10" id="KW-0812">Transmembrane</keyword>
<dbReference type="InterPro" id="IPR014046">
    <property type="entry name" value="C-di-AMP_synthase"/>
</dbReference>
<comment type="caution">
    <text evidence="12">The sequence shown here is derived from an EMBL/GenBank/DDBJ whole genome shotgun (WGS) entry which is preliminary data.</text>
</comment>
<evidence type="ECO:0000313" key="12">
    <source>
        <dbReference type="EMBL" id="PIR06244.1"/>
    </source>
</evidence>
<dbReference type="PROSITE" id="PS51794">
    <property type="entry name" value="DAC"/>
    <property type="match status" value="1"/>
</dbReference>
<evidence type="ECO:0000256" key="7">
    <source>
        <dbReference type="ARBA" id="ARBA00022840"/>
    </source>
</evidence>
<dbReference type="PIRSF" id="PIRSF004793">
    <property type="entry name" value="UCP004793"/>
    <property type="match status" value="1"/>
</dbReference>
<keyword evidence="2" id="KW-1003">Cell membrane</keyword>
<feature type="transmembrane region" description="Helical" evidence="10">
    <location>
        <begin position="6"/>
        <end position="23"/>
    </location>
</feature>
<evidence type="ECO:0000256" key="4">
    <source>
        <dbReference type="ARBA" id="ARBA00022692"/>
    </source>
</evidence>
<dbReference type="GO" id="GO:0005524">
    <property type="term" value="F:ATP binding"/>
    <property type="evidence" value="ECO:0007669"/>
    <property type="project" value="UniProtKB-KW"/>
</dbReference>
<sequence length="280" mass="31896">GALSSLLDILIVSILFYFILILFKESSSRFIFGGILISVLIYILALVFNLHLTSLIFSNFFSIFLIALIVIFRDEIRRFFKFIFVGWINYGRKLPASEKISSEIVEAIDYLKKKKFGALIVFRGYEPISDFCHGGFLLNGEISGQVLESIFDPHTPGHDGAVIIEGNKIYKFAVQLPLSENFEMTKKFGTRHAAALGLAEHTDAFIIVVSEEKGTISVAQNRILKIVSDINELTQIIAHFYSQRSKARLTFWQSFRKENLKEKIFALILSLILWIIFVLK</sequence>
<evidence type="ECO:0000256" key="9">
    <source>
        <dbReference type="ARBA" id="ARBA00023136"/>
    </source>
</evidence>
<evidence type="ECO:0000256" key="5">
    <source>
        <dbReference type="ARBA" id="ARBA00022695"/>
    </source>
</evidence>
<dbReference type="AlphaFoldDB" id="A0A2H0NBJ9"/>
<dbReference type="PANTHER" id="PTHR34185">
    <property type="entry name" value="DIADENYLATE CYCLASE"/>
    <property type="match status" value="1"/>
</dbReference>
<feature type="transmembrane region" description="Helical" evidence="10">
    <location>
        <begin position="54"/>
        <end position="72"/>
    </location>
</feature>
<name>A0A2H0NBJ9_9BACT</name>
<feature type="transmembrane region" description="Helical" evidence="10">
    <location>
        <begin position="264"/>
        <end position="279"/>
    </location>
</feature>
<dbReference type="InterPro" id="IPR050338">
    <property type="entry name" value="DisA"/>
</dbReference>
<accession>A0A2H0NBJ9</accession>
<proteinExistence type="inferred from homology"/>